<name>A0A8U0HQ38_9EURY</name>
<accession>A0A8U0HQ38</accession>
<organism evidence="2 3">
    <name type="scientific">Halorussus limi</name>
    <dbReference type="NCBI Taxonomy" id="2938695"/>
    <lineage>
        <taxon>Archaea</taxon>
        <taxon>Methanobacteriati</taxon>
        <taxon>Methanobacteriota</taxon>
        <taxon>Stenosarchaea group</taxon>
        <taxon>Halobacteria</taxon>
        <taxon>Halobacteriales</taxon>
        <taxon>Haladaptataceae</taxon>
        <taxon>Halorussus</taxon>
    </lineage>
</organism>
<evidence type="ECO:0000313" key="2">
    <source>
        <dbReference type="EMBL" id="UPV73070.1"/>
    </source>
</evidence>
<feature type="compositionally biased region" description="Low complexity" evidence="1">
    <location>
        <begin position="309"/>
        <end position="353"/>
    </location>
</feature>
<evidence type="ECO:0000256" key="1">
    <source>
        <dbReference type="SAM" id="MobiDB-lite"/>
    </source>
</evidence>
<dbReference type="EMBL" id="CP096659">
    <property type="protein sequence ID" value="UPV73070.1"/>
    <property type="molecule type" value="Genomic_DNA"/>
</dbReference>
<gene>
    <name evidence="2" type="ORF">M0R89_10960</name>
</gene>
<dbReference type="RefSeq" id="WP_248649128.1">
    <property type="nucleotide sequence ID" value="NZ_CP096659.1"/>
</dbReference>
<sequence>MHRRELLGVVGAGATGLAGLLGTRTRGAERDAEVTATGPTTRATTTSDGRGFAGVQSSADRPFATISVGTRAGVRNPENNRPHAIRVWNDSDRARTIGLRLVRRGDQRGAALDRRIEFPADGYLTIRLLEPGDYALAVRPGAGTSDGANGTATTDAATTARATASGGTVEVSRARFDCNDSRTDVAVTADGRVRSETVTTEAECPPEVVSRTFTAFSGSCGSADDANVSFGERSVEVSGSIRVPNPCYGAKLAGVAAPSADTLRVTVATTEPAAGVCTQCVGTVEYAADLRFRDRVPRTVEVVHRRDGGSATVATATRGSATATTRSGQTTSGSERTTGGEQTTTATGADDSN</sequence>
<protein>
    <submittedName>
        <fullName evidence="2">Uncharacterized protein</fullName>
    </submittedName>
</protein>
<feature type="region of interest" description="Disordered" evidence="1">
    <location>
        <begin position="307"/>
        <end position="353"/>
    </location>
</feature>
<dbReference type="KEGG" id="halx:M0R89_10960"/>
<reference evidence="2 3" key="1">
    <citation type="submission" date="2022-04" db="EMBL/GenBank/DDBJ databases">
        <title>Diverse halophilic archaea isolated from saline environments.</title>
        <authorList>
            <person name="Cui H.-L."/>
        </authorList>
    </citation>
    <scope>NUCLEOTIDE SEQUENCE [LARGE SCALE GENOMIC DNA]</scope>
    <source>
        <strain evidence="2 3">XZYJT49</strain>
    </source>
</reference>
<keyword evidence="3" id="KW-1185">Reference proteome</keyword>
<feature type="region of interest" description="Disordered" evidence="1">
    <location>
        <begin position="21"/>
        <end position="56"/>
    </location>
</feature>
<dbReference type="GeneID" id="72185725"/>
<proteinExistence type="predicted"/>
<feature type="compositionally biased region" description="Low complexity" evidence="1">
    <location>
        <begin position="35"/>
        <end position="46"/>
    </location>
</feature>
<dbReference type="AlphaFoldDB" id="A0A8U0HQ38"/>
<dbReference type="Proteomes" id="UP000830729">
    <property type="component" value="Chromosome"/>
</dbReference>
<evidence type="ECO:0000313" key="3">
    <source>
        <dbReference type="Proteomes" id="UP000830729"/>
    </source>
</evidence>
<feature type="region of interest" description="Disordered" evidence="1">
    <location>
        <begin position="141"/>
        <end position="161"/>
    </location>
</feature>